<keyword evidence="1" id="KW-1133">Transmembrane helix</keyword>
<feature type="transmembrane region" description="Helical" evidence="1">
    <location>
        <begin position="21"/>
        <end position="43"/>
    </location>
</feature>
<name>A0A1G2DX54_9BACT</name>
<evidence type="ECO:0000256" key="1">
    <source>
        <dbReference type="SAM" id="Phobius"/>
    </source>
</evidence>
<gene>
    <name evidence="2" type="ORF">A2494_02500</name>
</gene>
<evidence type="ECO:0000313" key="2">
    <source>
        <dbReference type="EMBL" id="OGZ18156.1"/>
    </source>
</evidence>
<reference evidence="2 3" key="1">
    <citation type="journal article" date="2016" name="Nat. Commun.">
        <title>Thousands of microbial genomes shed light on interconnected biogeochemical processes in an aquifer system.</title>
        <authorList>
            <person name="Anantharaman K."/>
            <person name="Brown C.T."/>
            <person name="Hug L.A."/>
            <person name="Sharon I."/>
            <person name="Castelle C.J."/>
            <person name="Probst A.J."/>
            <person name="Thomas B.C."/>
            <person name="Singh A."/>
            <person name="Wilkins M.J."/>
            <person name="Karaoz U."/>
            <person name="Brodie E.L."/>
            <person name="Williams K.H."/>
            <person name="Hubbard S.S."/>
            <person name="Banfield J.F."/>
        </authorList>
    </citation>
    <scope>NUCLEOTIDE SEQUENCE [LARGE SCALE GENOMIC DNA]</scope>
</reference>
<keyword evidence="1" id="KW-0472">Membrane</keyword>
<accession>A0A1G2DX54</accession>
<keyword evidence="1" id="KW-0812">Transmembrane</keyword>
<organism evidence="2 3">
    <name type="scientific">Candidatus Lloydbacteria bacterium RIFOXYC12_FULL_46_25</name>
    <dbReference type="NCBI Taxonomy" id="1798670"/>
    <lineage>
        <taxon>Bacteria</taxon>
        <taxon>Candidatus Lloydiibacteriota</taxon>
    </lineage>
</organism>
<proteinExistence type="predicted"/>
<evidence type="ECO:0000313" key="3">
    <source>
        <dbReference type="Proteomes" id="UP000178106"/>
    </source>
</evidence>
<protein>
    <recommendedName>
        <fullName evidence="4">POTRA domain-containing protein</fullName>
    </recommendedName>
</protein>
<sequence length="278" mass="31648">MPSLGRKTLKSVRARSRNIDIVFEHMGYGMIIAYFFFTASAWLSHRDIFRIDSIEVLGAYAVDKEKIDALASDALAQKLLFRIDRNNSLLYPRGHMTRDIYLLDGRVKSVSMKVVLRKHLVISIEEYAPKLLACPNMSTTTESGTACYLGDDEGYVFARAPEYSGYFFPIFVTHDTALHEGNIIGAHILPRDEFLATQDFLNALREEGFTPKKIEYLGAHDYEIMTERPWNIRWSSTASSTQSINNLNLVLASISEEKESLSTLEVVDLRFGNKIFYH</sequence>
<comment type="caution">
    <text evidence="2">The sequence shown here is derived from an EMBL/GenBank/DDBJ whole genome shotgun (WGS) entry which is preliminary data.</text>
</comment>
<evidence type="ECO:0008006" key="4">
    <source>
        <dbReference type="Google" id="ProtNLM"/>
    </source>
</evidence>
<dbReference type="AlphaFoldDB" id="A0A1G2DX54"/>
<dbReference type="Proteomes" id="UP000178106">
    <property type="component" value="Unassembled WGS sequence"/>
</dbReference>
<dbReference type="EMBL" id="MHLU01000107">
    <property type="protein sequence ID" value="OGZ18156.1"/>
    <property type="molecule type" value="Genomic_DNA"/>
</dbReference>